<feature type="domain" description="RING-type" evidence="5">
    <location>
        <begin position="154"/>
        <end position="183"/>
    </location>
</feature>
<proteinExistence type="predicted"/>
<protein>
    <recommendedName>
        <fullName evidence="5">RING-type domain-containing protein</fullName>
    </recommendedName>
</protein>
<dbReference type="SUPFAM" id="SSF57850">
    <property type="entry name" value="RING/U-box"/>
    <property type="match status" value="1"/>
</dbReference>
<comment type="caution">
    <text evidence="6">The sequence shown here is derived from an EMBL/GenBank/DDBJ whole genome shotgun (WGS) entry which is preliminary data.</text>
</comment>
<dbReference type="InterPro" id="IPR013083">
    <property type="entry name" value="Znf_RING/FYVE/PHD"/>
</dbReference>
<evidence type="ECO:0000313" key="6">
    <source>
        <dbReference type="EMBL" id="KAH7093597.1"/>
    </source>
</evidence>
<evidence type="ECO:0000256" key="2">
    <source>
        <dbReference type="ARBA" id="ARBA00022771"/>
    </source>
</evidence>
<name>A0A8K0RFE3_9PLEO</name>
<keyword evidence="2 4" id="KW-0863">Zinc-finger</keyword>
<accession>A0A8K0RFE3</accession>
<dbReference type="Proteomes" id="UP000813461">
    <property type="component" value="Unassembled WGS sequence"/>
</dbReference>
<keyword evidence="7" id="KW-1185">Reference proteome</keyword>
<dbReference type="InterPro" id="IPR018957">
    <property type="entry name" value="Znf_C3HC4_RING-type"/>
</dbReference>
<organism evidence="6 7">
    <name type="scientific">Paraphoma chrysanthemicola</name>
    <dbReference type="NCBI Taxonomy" id="798071"/>
    <lineage>
        <taxon>Eukaryota</taxon>
        <taxon>Fungi</taxon>
        <taxon>Dikarya</taxon>
        <taxon>Ascomycota</taxon>
        <taxon>Pezizomycotina</taxon>
        <taxon>Dothideomycetes</taxon>
        <taxon>Pleosporomycetidae</taxon>
        <taxon>Pleosporales</taxon>
        <taxon>Pleosporineae</taxon>
        <taxon>Phaeosphaeriaceae</taxon>
        <taxon>Paraphoma</taxon>
    </lineage>
</organism>
<reference evidence="6" key="1">
    <citation type="journal article" date="2021" name="Nat. Commun.">
        <title>Genetic determinants of endophytism in the Arabidopsis root mycobiome.</title>
        <authorList>
            <person name="Mesny F."/>
            <person name="Miyauchi S."/>
            <person name="Thiergart T."/>
            <person name="Pickel B."/>
            <person name="Atanasova L."/>
            <person name="Karlsson M."/>
            <person name="Huettel B."/>
            <person name="Barry K.W."/>
            <person name="Haridas S."/>
            <person name="Chen C."/>
            <person name="Bauer D."/>
            <person name="Andreopoulos W."/>
            <person name="Pangilinan J."/>
            <person name="LaButti K."/>
            <person name="Riley R."/>
            <person name="Lipzen A."/>
            <person name="Clum A."/>
            <person name="Drula E."/>
            <person name="Henrissat B."/>
            <person name="Kohler A."/>
            <person name="Grigoriev I.V."/>
            <person name="Martin F.M."/>
            <person name="Hacquard S."/>
        </authorList>
    </citation>
    <scope>NUCLEOTIDE SEQUENCE</scope>
    <source>
        <strain evidence="6">MPI-SDFR-AT-0120</strain>
    </source>
</reference>
<dbReference type="PROSITE" id="PS50089">
    <property type="entry name" value="ZF_RING_2"/>
    <property type="match status" value="1"/>
</dbReference>
<keyword evidence="1" id="KW-0479">Metal-binding</keyword>
<dbReference type="Gene3D" id="3.30.40.10">
    <property type="entry name" value="Zinc/RING finger domain, C3HC4 (zinc finger)"/>
    <property type="match status" value="1"/>
</dbReference>
<keyword evidence="3" id="KW-0862">Zinc</keyword>
<evidence type="ECO:0000259" key="5">
    <source>
        <dbReference type="PROSITE" id="PS50089"/>
    </source>
</evidence>
<dbReference type="AlphaFoldDB" id="A0A8K0RFE3"/>
<dbReference type="InterPro" id="IPR017907">
    <property type="entry name" value="Znf_RING_CS"/>
</dbReference>
<evidence type="ECO:0000256" key="4">
    <source>
        <dbReference type="PROSITE-ProRule" id="PRU00175"/>
    </source>
</evidence>
<dbReference type="Pfam" id="PF00097">
    <property type="entry name" value="zf-C3HC4"/>
    <property type="match status" value="1"/>
</dbReference>
<dbReference type="GO" id="GO:0008270">
    <property type="term" value="F:zinc ion binding"/>
    <property type="evidence" value="ECO:0007669"/>
    <property type="project" value="UniProtKB-KW"/>
</dbReference>
<dbReference type="PROSITE" id="PS00518">
    <property type="entry name" value="ZF_RING_1"/>
    <property type="match status" value="1"/>
</dbReference>
<evidence type="ECO:0000256" key="1">
    <source>
        <dbReference type="ARBA" id="ARBA00022723"/>
    </source>
</evidence>
<dbReference type="EMBL" id="JAGMVJ010000002">
    <property type="protein sequence ID" value="KAH7093597.1"/>
    <property type="molecule type" value="Genomic_DNA"/>
</dbReference>
<gene>
    <name evidence="6" type="ORF">FB567DRAFT_177101</name>
</gene>
<dbReference type="InterPro" id="IPR001841">
    <property type="entry name" value="Znf_RING"/>
</dbReference>
<evidence type="ECO:0000256" key="3">
    <source>
        <dbReference type="ARBA" id="ARBA00022833"/>
    </source>
</evidence>
<sequence length="236" mass="26750">MTDLPFPLRTILSRVDIRSVVDEISNGWIPRFLNSGDPAACLPYQIYRHIMRAALDPSSTHAAEITEAAGQFNMPWEPFQEIRLDFYSPANLPCEVNEVMPTRENHRELRDHEDQQREMAATSSLASVNLTGEAINPLDVAEIVPPESDEVKTCGHRFCLDCLGEIVNAVYVGKDEVPCPCCRKERQGSLKAFIGLFKEIKMLQIDIMRRDYVLTLMYIMAPETLVARRHSQESAL</sequence>
<evidence type="ECO:0000313" key="7">
    <source>
        <dbReference type="Proteomes" id="UP000813461"/>
    </source>
</evidence>